<keyword evidence="2" id="KW-0732">Signal</keyword>
<evidence type="ECO:0000256" key="2">
    <source>
        <dbReference type="SAM" id="SignalP"/>
    </source>
</evidence>
<dbReference type="InterPro" id="IPR052806">
    <property type="entry name" value="Fasciclin-like_AGP"/>
</dbReference>
<dbReference type="Pfam" id="PF02469">
    <property type="entry name" value="Fasciclin"/>
    <property type="match status" value="1"/>
</dbReference>
<evidence type="ECO:0000313" key="5">
    <source>
        <dbReference type="Proteomes" id="UP000249390"/>
    </source>
</evidence>
<evidence type="ECO:0000256" key="1">
    <source>
        <dbReference type="ARBA" id="ARBA00007843"/>
    </source>
</evidence>
<feature type="domain" description="FAS1" evidence="3">
    <location>
        <begin position="77"/>
        <end position="177"/>
    </location>
</feature>
<evidence type="ECO:0000259" key="3">
    <source>
        <dbReference type="SMART" id="SM00554"/>
    </source>
</evidence>
<dbReference type="SMART" id="SM00554">
    <property type="entry name" value="FAS1"/>
    <property type="match status" value="2"/>
</dbReference>
<gene>
    <name evidence="4" type="ORF">DM860_011931</name>
</gene>
<accession>A0A328DCA0</accession>
<organism evidence="4 5">
    <name type="scientific">Cuscuta australis</name>
    <dbReference type="NCBI Taxonomy" id="267555"/>
    <lineage>
        <taxon>Eukaryota</taxon>
        <taxon>Viridiplantae</taxon>
        <taxon>Streptophyta</taxon>
        <taxon>Embryophyta</taxon>
        <taxon>Tracheophyta</taxon>
        <taxon>Spermatophyta</taxon>
        <taxon>Magnoliopsida</taxon>
        <taxon>eudicotyledons</taxon>
        <taxon>Gunneridae</taxon>
        <taxon>Pentapetalae</taxon>
        <taxon>asterids</taxon>
        <taxon>lamiids</taxon>
        <taxon>Solanales</taxon>
        <taxon>Convolvulaceae</taxon>
        <taxon>Cuscuteae</taxon>
        <taxon>Cuscuta</taxon>
        <taxon>Cuscuta subgen. Grammica</taxon>
        <taxon>Cuscuta sect. Cleistogrammica</taxon>
    </lineage>
</organism>
<keyword evidence="5" id="KW-1185">Reference proteome</keyword>
<feature type="chain" id="PRO_5016408200" description="FAS1 domain-containing protein" evidence="2">
    <location>
        <begin position="24"/>
        <end position="348"/>
    </location>
</feature>
<protein>
    <recommendedName>
        <fullName evidence="3">FAS1 domain-containing protein</fullName>
    </recommendedName>
</protein>
<feature type="domain" description="FAS1" evidence="3">
    <location>
        <begin position="243"/>
        <end position="342"/>
    </location>
</feature>
<evidence type="ECO:0000313" key="4">
    <source>
        <dbReference type="EMBL" id="RAL42148.1"/>
    </source>
</evidence>
<reference evidence="4 5" key="1">
    <citation type="submission" date="2018-06" db="EMBL/GenBank/DDBJ databases">
        <title>The Genome of Cuscuta australis (Dodder) Provides Insight into the Evolution of Plant Parasitism.</title>
        <authorList>
            <person name="Liu H."/>
        </authorList>
    </citation>
    <scope>NUCLEOTIDE SEQUENCE [LARGE SCALE GENOMIC DNA]</scope>
    <source>
        <strain evidence="5">cv. Yunnan</strain>
        <tissue evidence="4">Vines</tissue>
    </source>
</reference>
<dbReference type="InterPro" id="IPR036378">
    <property type="entry name" value="FAS1_dom_sf"/>
</dbReference>
<feature type="signal peptide" evidence="2">
    <location>
        <begin position="1"/>
        <end position="23"/>
    </location>
</feature>
<sequence>MASAVRLIFFVLLFRLEVVVTSAGTETTTTTAPLASPSSPPWLPLADIFSKLGFQELAAVTAAANLSSMDAAAASITVFAPRDSSFLTCPLCSLPLLLLEHSSPGLYTFRQLRNWAFGTKISTLAPNRCLTVTSTAGISTALPTKKVFINGAEISEPDLFNDGRVIVHGLRGLVSHLSPLSCDIERQSTLAFLPQPTTAAGAIFANRLVLKEAMMRLRTTGYSIVALGMRVRYPELSELKNMTIFAVDDDSIFAGGSGRSYIADLGFHIVPNRLLTASDLITLPQGTVVPTLERRRSLVVTAAGDGGVLKPLMINFVKIRRLDAVLNGRVAVHGLSRPFPRIDPHPTA</sequence>
<comment type="caution">
    <text evidence="4">The sequence shown here is derived from an EMBL/GenBank/DDBJ whole genome shotgun (WGS) entry which is preliminary data.</text>
</comment>
<proteinExistence type="inferred from homology"/>
<dbReference type="SUPFAM" id="SSF82153">
    <property type="entry name" value="FAS1 domain"/>
    <property type="match status" value="2"/>
</dbReference>
<comment type="similarity">
    <text evidence="1">Belongs to the fasciclin-like AGP family.</text>
</comment>
<dbReference type="InterPro" id="IPR000782">
    <property type="entry name" value="FAS1_domain"/>
</dbReference>
<dbReference type="Proteomes" id="UP000249390">
    <property type="component" value="Unassembled WGS sequence"/>
</dbReference>
<dbReference type="EMBL" id="NQVE01000175">
    <property type="protein sequence ID" value="RAL42148.1"/>
    <property type="molecule type" value="Genomic_DNA"/>
</dbReference>
<dbReference type="AlphaFoldDB" id="A0A328DCA0"/>
<name>A0A328DCA0_9ASTE</name>
<dbReference type="PANTHER" id="PTHR33985">
    <property type="entry name" value="OS02G0491300 PROTEIN-RELATED"/>
    <property type="match status" value="1"/>
</dbReference>
<dbReference type="Gene3D" id="2.30.180.10">
    <property type="entry name" value="FAS1 domain"/>
    <property type="match status" value="1"/>
</dbReference>
<dbReference type="PANTHER" id="PTHR33985:SF2">
    <property type="entry name" value="EXPRESSED PROTEIN"/>
    <property type="match status" value="1"/>
</dbReference>